<dbReference type="AlphaFoldDB" id="A0AAN6VTM9"/>
<accession>A0AAN6VTM9</accession>
<reference evidence="3" key="1">
    <citation type="journal article" date="2023" name="Mol. Phylogenet. Evol.">
        <title>Genome-scale phylogeny and comparative genomics of the fungal order Sordariales.</title>
        <authorList>
            <person name="Hensen N."/>
            <person name="Bonometti L."/>
            <person name="Westerberg I."/>
            <person name="Brannstrom I.O."/>
            <person name="Guillou S."/>
            <person name="Cros-Aarteil S."/>
            <person name="Calhoun S."/>
            <person name="Haridas S."/>
            <person name="Kuo A."/>
            <person name="Mondo S."/>
            <person name="Pangilinan J."/>
            <person name="Riley R."/>
            <person name="LaButti K."/>
            <person name="Andreopoulos B."/>
            <person name="Lipzen A."/>
            <person name="Chen C."/>
            <person name="Yan M."/>
            <person name="Daum C."/>
            <person name="Ng V."/>
            <person name="Clum A."/>
            <person name="Steindorff A."/>
            <person name="Ohm R.A."/>
            <person name="Martin F."/>
            <person name="Silar P."/>
            <person name="Natvig D.O."/>
            <person name="Lalanne C."/>
            <person name="Gautier V."/>
            <person name="Ament-Velasquez S.L."/>
            <person name="Kruys A."/>
            <person name="Hutchinson M.I."/>
            <person name="Powell A.J."/>
            <person name="Barry K."/>
            <person name="Miller A.N."/>
            <person name="Grigoriev I.V."/>
            <person name="Debuchy R."/>
            <person name="Gladieux P."/>
            <person name="Hiltunen Thoren M."/>
            <person name="Johannesson H."/>
        </authorList>
    </citation>
    <scope>NUCLEOTIDE SEQUENCE</scope>
    <source>
        <strain evidence="3">CBS 538.74</strain>
    </source>
</reference>
<reference evidence="3" key="2">
    <citation type="submission" date="2023-05" db="EMBL/GenBank/DDBJ databases">
        <authorList>
            <consortium name="Lawrence Berkeley National Laboratory"/>
            <person name="Steindorff A."/>
            <person name="Hensen N."/>
            <person name="Bonometti L."/>
            <person name="Westerberg I."/>
            <person name="Brannstrom I.O."/>
            <person name="Guillou S."/>
            <person name="Cros-Aarteil S."/>
            <person name="Calhoun S."/>
            <person name="Haridas S."/>
            <person name="Kuo A."/>
            <person name="Mondo S."/>
            <person name="Pangilinan J."/>
            <person name="Riley R."/>
            <person name="Labutti K."/>
            <person name="Andreopoulos B."/>
            <person name="Lipzen A."/>
            <person name="Chen C."/>
            <person name="Yanf M."/>
            <person name="Daum C."/>
            <person name="Ng V."/>
            <person name="Clum A."/>
            <person name="Ohm R."/>
            <person name="Martin F."/>
            <person name="Silar P."/>
            <person name="Natvig D."/>
            <person name="Lalanne C."/>
            <person name="Gautier V."/>
            <person name="Ament-Velasquez S.L."/>
            <person name="Kruys A."/>
            <person name="Hutchinson M.I."/>
            <person name="Powell A.J."/>
            <person name="Barry K."/>
            <person name="Miller A.N."/>
            <person name="Grigoriev I.V."/>
            <person name="Debuchy R."/>
            <person name="Gladieux P."/>
            <person name="Thoren M.H."/>
            <person name="Johannesson H."/>
        </authorList>
    </citation>
    <scope>NUCLEOTIDE SEQUENCE</scope>
    <source>
        <strain evidence="3">CBS 538.74</strain>
    </source>
</reference>
<proteinExistence type="predicted"/>
<feature type="compositionally biased region" description="Gly residues" evidence="1">
    <location>
        <begin position="396"/>
        <end position="411"/>
    </location>
</feature>
<comment type="caution">
    <text evidence="3">The sequence shown here is derived from an EMBL/GenBank/DDBJ whole genome shotgun (WGS) entry which is preliminary data.</text>
</comment>
<dbReference type="Proteomes" id="UP001302745">
    <property type="component" value="Unassembled WGS sequence"/>
</dbReference>
<protein>
    <submittedName>
        <fullName evidence="3">Aspartic peptidase domain-containing protein</fullName>
    </submittedName>
</protein>
<feature type="transmembrane region" description="Helical" evidence="2">
    <location>
        <begin position="425"/>
        <end position="449"/>
    </location>
</feature>
<sequence length="550" mass="59274">MRGIPVKVGTPLQSIVMLPWPDFNNTYIYDEEAYCDPSIIWNNKICEIRRGGYFLETESTSFTKSSDLVAAGGAGQELAVRGSELGVAKLLSTSLGGTDLLSAGSSGNLTSMPLGIPRMRWDNGYSILHALGLGSNSTYLNSLVHAGQIPSRVWSMFWGRTWTGAKTDIDGVLVLGGYDKEKVIGRNMTQLLDYSQETGCWTGMKVTVSDVFVNFRNGTDVSIMPRSSAAQCCIVPQRQLLWEAPDGIVEGFEKATNMESTDLSFGLHWGAKLYNTSADLFDGDITFLLSSGLQVRIPNNQFLTPFVDIDRNGSRQIHPDRTEMLMTGVGDNPSTLGRYFLTAAYLMVDHDASTFTLWQANPSSRSSLVPVVSRPTTNEDCGDRGSEGSEDSSSGGSSGGNSRGDSGGEGLGTDVPSAQPSISTALIAGVVAGGVVFVGALAALIFFLIRRRRRNKPTIAHAVPRDGPAASSDSDDHKMEKTLPPEAPGSLPKPSELRGREYATPREVHGSSSPWANMATLGPTAMTYELDGNGTMRDQRVYSGYMYHAR</sequence>
<evidence type="ECO:0000313" key="3">
    <source>
        <dbReference type="EMBL" id="KAK4157077.1"/>
    </source>
</evidence>
<feature type="compositionally biased region" description="Basic and acidic residues" evidence="1">
    <location>
        <begin position="474"/>
        <end position="483"/>
    </location>
</feature>
<name>A0AAN6VTM9_9PEZI</name>
<feature type="region of interest" description="Disordered" evidence="1">
    <location>
        <begin position="367"/>
        <end position="416"/>
    </location>
</feature>
<organism evidence="3 4">
    <name type="scientific">Chaetomidium leptoderma</name>
    <dbReference type="NCBI Taxonomy" id="669021"/>
    <lineage>
        <taxon>Eukaryota</taxon>
        <taxon>Fungi</taxon>
        <taxon>Dikarya</taxon>
        <taxon>Ascomycota</taxon>
        <taxon>Pezizomycotina</taxon>
        <taxon>Sordariomycetes</taxon>
        <taxon>Sordariomycetidae</taxon>
        <taxon>Sordariales</taxon>
        <taxon>Chaetomiaceae</taxon>
        <taxon>Chaetomidium</taxon>
    </lineage>
</organism>
<keyword evidence="2" id="KW-0472">Membrane</keyword>
<keyword evidence="2" id="KW-1133">Transmembrane helix</keyword>
<feature type="region of interest" description="Disordered" evidence="1">
    <location>
        <begin position="459"/>
        <end position="497"/>
    </location>
</feature>
<evidence type="ECO:0000313" key="4">
    <source>
        <dbReference type="Proteomes" id="UP001302745"/>
    </source>
</evidence>
<dbReference type="SUPFAM" id="SSF50630">
    <property type="entry name" value="Acid proteases"/>
    <property type="match status" value="1"/>
</dbReference>
<dbReference type="InterPro" id="IPR021109">
    <property type="entry name" value="Peptidase_aspartic_dom_sf"/>
</dbReference>
<keyword evidence="4" id="KW-1185">Reference proteome</keyword>
<evidence type="ECO:0000256" key="2">
    <source>
        <dbReference type="SAM" id="Phobius"/>
    </source>
</evidence>
<gene>
    <name evidence="3" type="ORF">C8A00DRAFT_40560</name>
</gene>
<keyword evidence="2" id="KW-0812">Transmembrane</keyword>
<evidence type="ECO:0000256" key="1">
    <source>
        <dbReference type="SAM" id="MobiDB-lite"/>
    </source>
</evidence>
<dbReference type="EMBL" id="MU856856">
    <property type="protein sequence ID" value="KAK4157077.1"/>
    <property type="molecule type" value="Genomic_DNA"/>
</dbReference>
<dbReference type="Gene3D" id="2.40.70.10">
    <property type="entry name" value="Acid Proteases"/>
    <property type="match status" value="1"/>
</dbReference>